<dbReference type="AlphaFoldDB" id="A0A511T8H7"/>
<dbReference type="Proteomes" id="UP000183760">
    <property type="component" value="Unassembled WGS sequence"/>
</dbReference>
<evidence type="ECO:0000313" key="4">
    <source>
        <dbReference type="Proteomes" id="UP000183760"/>
    </source>
</evidence>
<accession>A0A511T8H7</accession>
<feature type="region of interest" description="Disordered" evidence="1">
    <location>
        <begin position="1"/>
        <end position="21"/>
    </location>
</feature>
<feature type="compositionally biased region" description="Low complexity" evidence="1">
    <location>
        <begin position="8"/>
        <end position="21"/>
    </location>
</feature>
<reference evidence="2 5" key="2">
    <citation type="submission" date="2019-07" db="EMBL/GenBank/DDBJ databases">
        <title>Whole genome shotgun sequence of Myxococcus fulvus NBRC 100333.</title>
        <authorList>
            <person name="Hosoyama A."/>
            <person name="Uohara A."/>
            <person name="Ohji S."/>
            <person name="Ichikawa N."/>
        </authorList>
    </citation>
    <scope>NUCLEOTIDE SEQUENCE [LARGE SCALE GENOMIC DNA]</scope>
    <source>
        <strain evidence="2 5">NBRC 100333</strain>
    </source>
</reference>
<evidence type="ECO:0000313" key="3">
    <source>
        <dbReference type="EMBL" id="SET81753.1"/>
    </source>
</evidence>
<dbReference type="EMBL" id="BJXR01000039">
    <property type="protein sequence ID" value="GEN10476.1"/>
    <property type="molecule type" value="Genomic_DNA"/>
</dbReference>
<keyword evidence="4" id="KW-1185">Reference proteome</keyword>
<evidence type="ECO:0000313" key="2">
    <source>
        <dbReference type="EMBL" id="GEN10476.1"/>
    </source>
</evidence>
<dbReference type="RefSeq" id="WP_074952271.1">
    <property type="nucleotide sequence ID" value="NZ_BJXR01000039.1"/>
</dbReference>
<dbReference type="EMBL" id="FOIB01000003">
    <property type="protein sequence ID" value="SET81753.1"/>
    <property type="molecule type" value="Genomic_DNA"/>
</dbReference>
<evidence type="ECO:0000313" key="5">
    <source>
        <dbReference type="Proteomes" id="UP000321514"/>
    </source>
</evidence>
<feature type="region of interest" description="Disordered" evidence="1">
    <location>
        <begin position="310"/>
        <end position="329"/>
    </location>
</feature>
<name>A0A511T8H7_MYXFU</name>
<comment type="caution">
    <text evidence="2">The sequence shown here is derived from an EMBL/GenBank/DDBJ whole genome shotgun (WGS) entry which is preliminary data.</text>
</comment>
<organism evidence="2 5">
    <name type="scientific">Myxococcus fulvus</name>
    <dbReference type="NCBI Taxonomy" id="33"/>
    <lineage>
        <taxon>Bacteria</taxon>
        <taxon>Pseudomonadati</taxon>
        <taxon>Myxococcota</taxon>
        <taxon>Myxococcia</taxon>
        <taxon>Myxococcales</taxon>
        <taxon>Cystobacterineae</taxon>
        <taxon>Myxococcaceae</taxon>
        <taxon>Myxococcus</taxon>
    </lineage>
</organism>
<dbReference type="STRING" id="1334629.MFUL124B02_23470"/>
<gene>
    <name evidence="2" type="ORF">MFU01_55130</name>
    <name evidence="3" type="ORF">SAMN05443572_103354</name>
</gene>
<evidence type="ECO:0000256" key="1">
    <source>
        <dbReference type="SAM" id="MobiDB-lite"/>
    </source>
</evidence>
<dbReference type="OrthoDB" id="5378322at2"/>
<sequence>MSDTRVGATLTYTGTATPPTPAQVPVDPAGLVVALDVPAGVVLLRASLALRAPGDDVTVNLIPTATLATSTGQNTVDPSQSITWLSLDWGARRPLSSMELTLPASPTQTAKKGRLSIAEGGAWYPPTPSDTVGVNAVEPLPGIFASRLLVEFVEANNSHPPLGTPKTLSATKLANIALRAPARPPDLTASAGTGSGALFFHQALPMNARQELVMEDVLTQALQRAWPADLEAGRVTVSLRASGLGMFDRVRLALDTLDYIQRFSDGAEQRTLTLDTDGTAIASVSVPRDRALSEVRFHVRHALREEHLPLVPRPPARPSRSHRCGSGRSAAQAFSASRAPGALTAVDLHLRPGTRRVTGTVALHADVHDRPDEAPLPGSAVPLLLEESGPPPWLARWVSFTLPKSLALNKGRWWVVVTTDEGEVLWSLIEPASGTPKPGAVAPDTTLHRTEPTGPWLPRDSELPGEAPGAAPLWACARPRLRPVAPVPPPPPRLQLRWGEKVLDVTPDGDGVVHLDAQALAVLTPPGGTGEPPPLELIVQSRVAGEVTLSGLQVVIPRQETYALFPR</sequence>
<reference evidence="3 4" key="1">
    <citation type="submission" date="2016-10" db="EMBL/GenBank/DDBJ databases">
        <authorList>
            <person name="Varghese N."/>
            <person name="Submissions S."/>
        </authorList>
    </citation>
    <scope>NUCLEOTIDE SEQUENCE [LARGE SCALE GENOMIC DNA]</scope>
    <source>
        <strain evidence="3 4">DSM 16525</strain>
    </source>
</reference>
<protein>
    <submittedName>
        <fullName evidence="2">Uncharacterized protein</fullName>
    </submittedName>
</protein>
<proteinExistence type="predicted"/>
<dbReference type="Proteomes" id="UP000321514">
    <property type="component" value="Unassembled WGS sequence"/>
</dbReference>